<protein>
    <submittedName>
        <fullName evidence="1">Uncharacterized protein</fullName>
    </submittedName>
</protein>
<comment type="caution">
    <text evidence="1">The sequence shown here is derived from an EMBL/GenBank/DDBJ whole genome shotgun (WGS) entry which is preliminary data.</text>
</comment>
<organism evidence="1 2">
    <name type="scientific">Sphingosinicella rhizophila</name>
    <dbReference type="NCBI Taxonomy" id="3050082"/>
    <lineage>
        <taxon>Bacteria</taxon>
        <taxon>Pseudomonadati</taxon>
        <taxon>Pseudomonadota</taxon>
        <taxon>Alphaproteobacteria</taxon>
        <taxon>Sphingomonadales</taxon>
        <taxon>Sphingosinicellaceae</taxon>
        <taxon>Sphingosinicella</taxon>
    </lineage>
</organism>
<proteinExistence type="predicted"/>
<dbReference type="EMBL" id="JAVUPU010000010">
    <property type="protein sequence ID" value="MDT9600649.1"/>
    <property type="molecule type" value="Genomic_DNA"/>
</dbReference>
<evidence type="ECO:0000313" key="2">
    <source>
        <dbReference type="Proteomes" id="UP001259572"/>
    </source>
</evidence>
<dbReference type="RefSeq" id="WP_315728016.1">
    <property type="nucleotide sequence ID" value="NZ_JAVUPU010000010.1"/>
</dbReference>
<reference evidence="1 2" key="1">
    <citation type="submission" date="2023-05" db="EMBL/GenBank/DDBJ databases">
        <authorList>
            <person name="Guo Y."/>
        </authorList>
    </citation>
    <scope>NUCLEOTIDE SEQUENCE [LARGE SCALE GENOMIC DNA]</scope>
    <source>
        <strain evidence="1 2">GR2756</strain>
    </source>
</reference>
<dbReference type="Proteomes" id="UP001259572">
    <property type="component" value="Unassembled WGS sequence"/>
</dbReference>
<sequence length="58" mass="6601">MTHYRVYKLDDRSGRIVKRKDVEAANDSQAMKQAADDDDCPVCEVWEGAKKIGSIEEE</sequence>
<name>A0ABU3QBY3_9SPHN</name>
<keyword evidence="2" id="KW-1185">Reference proteome</keyword>
<gene>
    <name evidence="1" type="ORF">RQX22_16935</name>
</gene>
<accession>A0ABU3QBY3</accession>
<evidence type="ECO:0000313" key="1">
    <source>
        <dbReference type="EMBL" id="MDT9600649.1"/>
    </source>
</evidence>